<protein>
    <submittedName>
        <fullName evidence="2">Putative hydrolase</fullName>
    </submittedName>
</protein>
<evidence type="ECO:0000313" key="3">
    <source>
        <dbReference type="Proteomes" id="UP000035034"/>
    </source>
</evidence>
<keyword evidence="3" id="KW-1185">Reference proteome</keyword>
<dbReference type="PANTHER" id="PTHR43798">
    <property type="entry name" value="MONOACYLGLYCEROL LIPASE"/>
    <property type="match status" value="1"/>
</dbReference>
<dbReference type="GO" id="GO:0047372">
    <property type="term" value="F:monoacylglycerol lipase activity"/>
    <property type="evidence" value="ECO:0007669"/>
    <property type="project" value="TreeGrafter"/>
</dbReference>
<dbReference type="eggNOG" id="COG2267">
    <property type="taxonomic scope" value="Bacteria"/>
</dbReference>
<reference evidence="2 3" key="1">
    <citation type="submission" date="2011-12" db="EMBL/GenBank/DDBJ databases">
        <title>Whole genome shotgun sequence of Gordonia effusa NBRC 100432.</title>
        <authorList>
            <person name="Yoshida I."/>
            <person name="Takarada H."/>
            <person name="Hosoyama A."/>
            <person name="Tsuchikane K."/>
            <person name="Katsumata H."/>
            <person name="Yamazaki S."/>
            <person name="Fujita N."/>
        </authorList>
    </citation>
    <scope>NUCLEOTIDE SEQUENCE [LARGE SCALE GENOMIC DNA]</scope>
    <source>
        <strain evidence="2 3">NBRC 100432</strain>
    </source>
</reference>
<dbReference type="InterPro" id="IPR000639">
    <property type="entry name" value="Epox_hydrolase-like"/>
</dbReference>
<dbReference type="InterPro" id="IPR000073">
    <property type="entry name" value="AB_hydrolase_1"/>
</dbReference>
<accession>H0R0A7</accession>
<dbReference type="PANTHER" id="PTHR43798:SF33">
    <property type="entry name" value="HYDROLASE, PUTATIVE (AFU_ORTHOLOGUE AFUA_2G14860)-RELATED"/>
    <property type="match status" value="1"/>
</dbReference>
<name>H0R0A7_9ACTN</name>
<sequence length="251" mass="28156">MLHGYPTSSLDWAPLWDKLTAHHRVIAIDFLGYGRSDKPQRHTYRLDEQVEVVLGIWHHLGIDEGAIVAYDYGAIVAQLLLTHHSERLTRVVMMNAGLIPEHYHPRLIQRIAQIPILGAVVFRLLNERLFTRAWAEVFGPDHPLSAELAHEHWLAMSHAGRAGDTQRRLLSYIPERKQRASELDTALDTRVPLSFLWGAADPVSGPVASALAKRLPKIDLVSYPGVGHYPHLEVPDRVAADILTRSAQSPT</sequence>
<dbReference type="EMBL" id="BAEH01000055">
    <property type="protein sequence ID" value="GAB18508.1"/>
    <property type="molecule type" value="Genomic_DNA"/>
</dbReference>
<gene>
    <name evidence="2" type="ORF">GOEFS_055_00210</name>
</gene>
<dbReference type="GO" id="GO:0016020">
    <property type="term" value="C:membrane"/>
    <property type="evidence" value="ECO:0007669"/>
    <property type="project" value="TreeGrafter"/>
</dbReference>
<evidence type="ECO:0000313" key="2">
    <source>
        <dbReference type="EMBL" id="GAB18508.1"/>
    </source>
</evidence>
<dbReference type="Gene3D" id="3.40.50.1820">
    <property type="entry name" value="alpha/beta hydrolase"/>
    <property type="match status" value="1"/>
</dbReference>
<dbReference type="PRINTS" id="PR00412">
    <property type="entry name" value="EPOXHYDRLASE"/>
</dbReference>
<dbReference type="Proteomes" id="UP000035034">
    <property type="component" value="Unassembled WGS sequence"/>
</dbReference>
<dbReference type="GO" id="GO:0046464">
    <property type="term" value="P:acylglycerol catabolic process"/>
    <property type="evidence" value="ECO:0007669"/>
    <property type="project" value="TreeGrafter"/>
</dbReference>
<dbReference type="InterPro" id="IPR050266">
    <property type="entry name" value="AB_hydrolase_sf"/>
</dbReference>
<comment type="caution">
    <text evidence="2">The sequence shown here is derived from an EMBL/GenBank/DDBJ whole genome shotgun (WGS) entry which is preliminary data.</text>
</comment>
<dbReference type="Pfam" id="PF12697">
    <property type="entry name" value="Abhydrolase_6"/>
    <property type="match status" value="1"/>
</dbReference>
<dbReference type="SUPFAM" id="SSF53474">
    <property type="entry name" value="alpha/beta-Hydrolases"/>
    <property type="match status" value="1"/>
</dbReference>
<dbReference type="AlphaFoldDB" id="H0R0A7"/>
<evidence type="ECO:0000259" key="1">
    <source>
        <dbReference type="Pfam" id="PF12697"/>
    </source>
</evidence>
<proteinExistence type="predicted"/>
<dbReference type="STRING" id="1077974.GOEFS_055_00210"/>
<organism evidence="2 3">
    <name type="scientific">Gordonia effusa NBRC 100432</name>
    <dbReference type="NCBI Taxonomy" id="1077974"/>
    <lineage>
        <taxon>Bacteria</taxon>
        <taxon>Bacillati</taxon>
        <taxon>Actinomycetota</taxon>
        <taxon>Actinomycetes</taxon>
        <taxon>Mycobacteriales</taxon>
        <taxon>Gordoniaceae</taxon>
        <taxon>Gordonia</taxon>
    </lineage>
</organism>
<keyword evidence="2" id="KW-0378">Hydrolase</keyword>
<feature type="domain" description="AB hydrolase-1" evidence="1">
    <location>
        <begin position="1"/>
        <end position="240"/>
    </location>
</feature>
<dbReference type="InterPro" id="IPR029058">
    <property type="entry name" value="AB_hydrolase_fold"/>
</dbReference>